<dbReference type="GO" id="GO:0043565">
    <property type="term" value="F:sequence-specific DNA binding"/>
    <property type="evidence" value="ECO:0007669"/>
    <property type="project" value="InterPro"/>
</dbReference>
<dbReference type="Gene3D" id="3.40.50.10660">
    <property type="entry name" value="PrpR receptor domain-like"/>
    <property type="match status" value="1"/>
</dbReference>
<dbReference type="GO" id="GO:0006355">
    <property type="term" value="P:regulation of DNA-templated transcription"/>
    <property type="evidence" value="ECO:0007669"/>
    <property type="project" value="InterPro"/>
</dbReference>
<dbReference type="PROSITE" id="PS50045">
    <property type="entry name" value="SIGMA54_INTERACT_4"/>
    <property type="match status" value="1"/>
</dbReference>
<dbReference type="GO" id="GO:0000156">
    <property type="term" value="F:phosphorelay response regulator activity"/>
    <property type="evidence" value="ECO:0007669"/>
    <property type="project" value="InterPro"/>
</dbReference>
<accession>A0A0J9E5W4</accession>
<evidence type="ECO:0000256" key="2">
    <source>
        <dbReference type="ARBA" id="ARBA00022840"/>
    </source>
</evidence>
<dbReference type="SUPFAM" id="SSF52540">
    <property type="entry name" value="P-loop containing nucleoside triphosphate hydrolases"/>
    <property type="match status" value="1"/>
</dbReference>
<evidence type="ECO:0000313" key="7">
    <source>
        <dbReference type="Proteomes" id="UP000037392"/>
    </source>
</evidence>
<proteinExistence type="predicted"/>
<dbReference type="PATRIC" id="fig|742734.4.peg.335"/>
<keyword evidence="2" id="KW-0067">ATP-binding</keyword>
<dbReference type="InterPro" id="IPR027417">
    <property type="entry name" value="P-loop_NTPase"/>
</dbReference>
<dbReference type="SUPFAM" id="SSF55785">
    <property type="entry name" value="PYP-like sensor domain (PAS domain)"/>
    <property type="match status" value="1"/>
</dbReference>
<dbReference type="PANTHER" id="PTHR32071:SF57">
    <property type="entry name" value="C4-DICARBOXYLATE TRANSPORT TRANSCRIPTIONAL REGULATORY PROTEIN DCTD"/>
    <property type="match status" value="1"/>
</dbReference>
<dbReference type="Gene3D" id="1.10.10.60">
    <property type="entry name" value="Homeodomain-like"/>
    <property type="match status" value="1"/>
</dbReference>
<dbReference type="Gene3D" id="3.40.50.2300">
    <property type="match status" value="1"/>
</dbReference>
<comment type="caution">
    <text evidence="6">The sequence shown here is derived from an EMBL/GenBank/DDBJ whole genome shotgun (WGS) entry which is preliminary data.</text>
</comment>
<dbReference type="RefSeq" id="WP_007861734.1">
    <property type="nucleotide sequence ID" value="NZ_KQ235875.1"/>
</dbReference>
<organism evidence="6 7">
    <name type="scientific">[Clostridium] citroniae WAL-19142</name>
    <dbReference type="NCBI Taxonomy" id="742734"/>
    <lineage>
        <taxon>Bacteria</taxon>
        <taxon>Bacillati</taxon>
        <taxon>Bacillota</taxon>
        <taxon>Clostridia</taxon>
        <taxon>Lachnospirales</taxon>
        <taxon>Lachnospiraceae</taxon>
        <taxon>Enterocloster</taxon>
    </lineage>
</organism>
<dbReference type="Pfam" id="PF02954">
    <property type="entry name" value="HTH_8"/>
    <property type="match status" value="1"/>
</dbReference>
<feature type="domain" description="Sigma-54 factor interaction" evidence="5">
    <location>
        <begin position="327"/>
        <end position="554"/>
    </location>
</feature>
<dbReference type="InterPro" id="IPR002197">
    <property type="entry name" value="HTH_Fis"/>
</dbReference>
<reference evidence="6 7" key="1">
    <citation type="submission" date="2011-04" db="EMBL/GenBank/DDBJ databases">
        <title>The Genome Sequence of Clostridium citroniae WAL-19142.</title>
        <authorList>
            <consortium name="The Broad Institute Genome Sequencing Platform"/>
            <person name="Earl A."/>
            <person name="Ward D."/>
            <person name="Feldgarden M."/>
            <person name="Gevers D."/>
            <person name="Warren Y.A."/>
            <person name="Tyrrell K.L."/>
            <person name="Citron D.M."/>
            <person name="Goldstein E.J."/>
            <person name="Daigneault M."/>
            <person name="Allen-Vercoe E."/>
            <person name="Young S.K."/>
            <person name="Zeng Q."/>
            <person name="Gargeya S."/>
            <person name="Fitzgerald M."/>
            <person name="Haas B."/>
            <person name="Abouelleil A."/>
            <person name="Alvarado L."/>
            <person name="Arachchi H.M."/>
            <person name="Berlin A."/>
            <person name="Brown A."/>
            <person name="Chapman S.B."/>
            <person name="Chen Z."/>
            <person name="Dunbar C."/>
            <person name="Freedman E."/>
            <person name="Gearin G."/>
            <person name="Gellesch M."/>
            <person name="Goldberg J."/>
            <person name="Griggs A."/>
            <person name="Gujja S."/>
            <person name="Heilman E.R."/>
            <person name="Heiman D."/>
            <person name="Howarth C."/>
            <person name="Larson L."/>
            <person name="Lui A."/>
            <person name="MacDonald P.J."/>
            <person name="Mehta T."/>
            <person name="Montmayeur A."/>
            <person name="Murphy C."/>
            <person name="Neiman D."/>
            <person name="Pearson M."/>
            <person name="Priest M."/>
            <person name="Roberts A."/>
            <person name="Saif S."/>
            <person name="Shea T."/>
            <person name="Shenoy N."/>
            <person name="Sisk P."/>
            <person name="Stolte C."/>
            <person name="Sykes S."/>
            <person name="White J."/>
            <person name="Yandava C."/>
            <person name="Wortman J."/>
            <person name="Nusbaum C."/>
            <person name="Birren B."/>
        </authorList>
    </citation>
    <scope>NUCLEOTIDE SEQUENCE [LARGE SCALE GENOMIC DNA]</scope>
    <source>
        <strain evidence="6 7">WAL-19142</strain>
    </source>
</reference>
<evidence type="ECO:0000256" key="3">
    <source>
        <dbReference type="ARBA" id="ARBA00023015"/>
    </source>
</evidence>
<dbReference type="InterPro" id="IPR010524">
    <property type="entry name" value="Sig_transdc_resp-reg_PrpR_N"/>
</dbReference>
<dbReference type="OrthoDB" id="9764280at2"/>
<sequence length="635" mass="72245">MSGIAVFLPNETMCRQAEAILSKRKNHVIVNKPTTIDNVVEETRKAIELGANIVVARGHQASDVKLYTSIPTVEVVMTAQELGLLIVKAKKMVNKPFPKIGIFCWEGMLCDTTYFEQLYEVKITTYHLENQDDWYELVEHGIAEGIDVLIGGEKCVRYATQKDFPSVFLSTTGESIEIAINQAETMYEMAESEKHSYAQFSTVLDSSFNGIVKIGADGQIQTMNRVMEEMLKTSVKSAAGQHISEIMPFMDGEKIGKVLAGEEETYSAFISNEKNAMVVIAEPIVVEQVITGAIISCNRTMRLDWSEDKMKEKLLAGFVAHENLDHMLLKRPGFKDAVALAKIYAQSSSPILVEGYSYEELEQFCQGIHNYSLRKNGPFVVVNAGNIPVERQMHALFGISEAGFDKKQRGALLKANDGTLVIRAVDKLELPVQRYLLSAIRKKRFGLLDIENESVQRVDTRIIACTSKDLKKMVNEGRFRKDLYYLLKAFGITLPKASERRMDLEILLDEYYKKYLERHTRYHVLTPEAREKILSFQWDNNDVQLESFCERMILTATRRKISGEYVQDLLDSLYDLSEQEVKIPQTSSDRGFLEEAKIKDIRDALMRYNGNRMLTAKHLNISTSTLWRYMKKYGI</sequence>
<evidence type="ECO:0000313" key="6">
    <source>
        <dbReference type="EMBL" id="KMW11025.1"/>
    </source>
</evidence>
<dbReference type="AlphaFoldDB" id="A0A0J9E5W4"/>
<dbReference type="PANTHER" id="PTHR32071">
    <property type="entry name" value="TRANSCRIPTIONAL REGULATORY PROTEIN"/>
    <property type="match status" value="1"/>
</dbReference>
<keyword evidence="1" id="KW-0547">Nucleotide-binding</keyword>
<keyword evidence="3" id="KW-0805">Transcription regulation</keyword>
<name>A0A0J9E5W4_9FIRM</name>
<dbReference type="InterPro" id="IPR002078">
    <property type="entry name" value="Sigma_54_int"/>
</dbReference>
<dbReference type="Gene3D" id="3.30.450.20">
    <property type="entry name" value="PAS domain"/>
    <property type="match status" value="1"/>
</dbReference>
<dbReference type="InterPro" id="IPR058031">
    <property type="entry name" value="AAA_lid_NorR"/>
</dbReference>
<dbReference type="Proteomes" id="UP000037392">
    <property type="component" value="Unassembled WGS sequence"/>
</dbReference>
<evidence type="ECO:0000256" key="1">
    <source>
        <dbReference type="ARBA" id="ARBA00022741"/>
    </source>
</evidence>
<gene>
    <name evidence="6" type="ORF">HMPREF9470_00312</name>
</gene>
<protein>
    <recommendedName>
        <fullName evidence="5">Sigma-54 factor interaction domain-containing protein</fullName>
    </recommendedName>
</protein>
<dbReference type="Gene3D" id="1.10.8.60">
    <property type="match status" value="1"/>
</dbReference>
<dbReference type="GeneID" id="93162865"/>
<keyword evidence="4" id="KW-0804">Transcription</keyword>
<dbReference type="InterPro" id="IPR009057">
    <property type="entry name" value="Homeodomain-like_sf"/>
</dbReference>
<dbReference type="Pfam" id="PF00158">
    <property type="entry name" value="Sigma54_activat"/>
    <property type="match status" value="1"/>
</dbReference>
<dbReference type="SUPFAM" id="SSF46689">
    <property type="entry name" value="Homeodomain-like"/>
    <property type="match status" value="1"/>
</dbReference>
<dbReference type="Pfam" id="PF06506">
    <property type="entry name" value="PrpR_N"/>
    <property type="match status" value="1"/>
</dbReference>
<dbReference type="Gene3D" id="3.40.50.300">
    <property type="entry name" value="P-loop containing nucleotide triphosphate hydrolases"/>
    <property type="match status" value="1"/>
</dbReference>
<dbReference type="EMBL" id="ADLK01000056">
    <property type="protein sequence ID" value="KMW11025.1"/>
    <property type="molecule type" value="Genomic_DNA"/>
</dbReference>
<evidence type="ECO:0000259" key="5">
    <source>
        <dbReference type="PROSITE" id="PS50045"/>
    </source>
</evidence>
<dbReference type="SUPFAM" id="SSF159800">
    <property type="entry name" value="PrpR receptor domain-like"/>
    <property type="match status" value="1"/>
</dbReference>
<dbReference type="InterPro" id="IPR035965">
    <property type="entry name" value="PAS-like_dom_sf"/>
</dbReference>
<evidence type="ECO:0000256" key="4">
    <source>
        <dbReference type="ARBA" id="ARBA00023163"/>
    </source>
</evidence>
<dbReference type="Pfam" id="PF25601">
    <property type="entry name" value="AAA_lid_14"/>
    <property type="match status" value="1"/>
</dbReference>
<dbReference type="GO" id="GO:0005524">
    <property type="term" value="F:ATP binding"/>
    <property type="evidence" value="ECO:0007669"/>
    <property type="project" value="UniProtKB-KW"/>
</dbReference>